<dbReference type="GO" id="GO:0005634">
    <property type="term" value="C:nucleus"/>
    <property type="evidence" value="ECO:0007669"/>
    <property type="project" value="TreeGrafter"/>
</dbReference>
<feature type="compositionally biased region" description="Polar residues" evidence="8">
    <location>
        <begin position="1"/>
        <end position="16"/>
    </location>
</feature>
<evidence type="ECO:0000256" key="9">
    <source>
        <dbReference type="SAM" id="Phobius"/>
    </source>
</evidence>
<comment type="subcellular location">
    <subcellularLocation>
        <location evidence="1">Endosome membrane</location>
        <topology evidence="1">Peripheral membrane protein</topology>
        <orientation evidence="1">Cytoplasmic side</orientation>
    </subcellularLocation>
    <subcellularLocation>
        <location evidence="2">Late endosome membrane</location>
    </subcellularLocation>
    <subcellularLocation>
        <location evidence="3">Lysosome membrane</location>
        <topology evidence="3">Peripheral membrane protein</topology>
        <orientation evidence="3">Cytoplasmic side</orientation>
    </subcellularLocation>
</comment>
<dbReference type="Pfam" id="PF10601">
    <property type="entry name" value="zf-LITAF-like"/>
    <property type="match status" value="1"/>
</dbReference>
<dbReference type="EMBL" id="JANPWB010000014">
    <property type="protein sequence ID" value="KAJ1097859.1"/>
    <property type="molecule type" value="Genomic_DNA"/>
</dbReference>
<dbReference type="PANTHER" id="PTHR23292:SF47">
    <property type="entry name" value="LITAF DOMAIN-CONTAINING PROTEIN"/>
    <property type="match status" value="1"/>
</dbReference>
<proteinExistence type="inferred from homology"/>
<comment type="caution">
    <text evidence="11">The sequence shown here is derived from an EMBL/GenBank/DDBJ whole genome shotgun (WGS) entry which is preliminary data.</text>
</comment>
<dbReference type="InterPro" id="IPR037519">
    <property type="entry name" value="LITAF_fam"/>
</dbReference>
<evidence type="ECO:0000256" key="7">
    <source>
        <dbReference type="ARBA" id="ARBA00023136"/>
    </source>
</evidence>
<evidence type="ECO:0000256" key="6">
    <source>
        <dbReference type="ARBA" id="ARBA00022833"/>
    </source>
</evidence>
<evidence type="ECO:0000313" key="11">
    <source>
        <dbReference type="EMBL" id="KAJ1097859.1"/>
    </source>
</evidence>
<sequence>MSDSQRGNCEDSSWGQHNRPDHCSDAVTGIEGGEVLCALWLLSSYSLLNTTEDNLPPLKMYGQQPYVQPYQVPGYAPPPQPAPYYPPQVPVAPTGQNQTVIMQPPSVNQTVILGRDSGQDKSSDKAERGYNNPGGPAVMIGNQNREIPMRTTCPACQQPIVTSISYTNGTQTWLLCILMAIFGLVLGCCLIPFFVDSCKDVDHYCPSCNHLVCKHKRMG</sequence>
<dbReference type="InterPro" id="IPR006629">
    <property type="entry name" value="LITAF"/>
</dbReference>
<feature type="region of interest" description="Disordered" evidence="8">
    <location>
        <begin position="1"/>
        <end position="21"/>
    </location>
</feature>
<accession>A0AAV7M409</accession>
<dbReference type="GO" id="GO:0008270">
    <property type="term" value="F:zinc ion binding"/>
    <property type="evidence" value="ECO:0007669"/>
    <property type="project" value="TreeGrafter"/>
</dbReference>
<keyword evidence="6" id="KW-0862">Zinc</keyword>
<name>A0AAV7M409_PLEWA</name>
<dbReference type="GO" id="GO:0098574">
    <property type="term" value="C:cytoplasmic side of lysosomal membrane"/>
    <property type="evidence" value="ECO:0007669"/>
    <property type="project" value="TreeGrafter"/>
</dbReference>
<gene>
    <name evidence="11" type="ORF">NDU88_002975</name>
</gene>
<feature type="transmembrane region" description="Helical" evidence="9">
    <location>
        <begin position="173"/>
        <end position="195"/>
    </location>
</feature>
<keyword evidence="12" id="KW-1185">Reference proteome</keyword>
<comment type="similarity">
    <text evidence="4">Belongs to the CDIP1/LITAF family.</text>
</comment>
<evidence type="ECO:0000256" key="8">
    <source>
        <dbReference type="SAM" id="MobiDB-lite"/>
    </source>
</evidence>
<evidence type="ECO:0000313" key="12">
    <source>
        <dbReference type="Proteomes" id="UP001066276"/>
    </source>
</evidence>
<dbReference type="PANTHER" id="PTHR23292">
    <property type="entry name" value="LIPOPOLYSACCHARIDE-INDUCED TUMOR NECROSIS FACTOR-ALPHA FACTOR"/>
    <property type="match status" value="1"/>
</dbReference>
<evidence type="ECO:0000256" key="4">
    <source>
        <dbReference type="ARBA" id="ARBA00005975"/>
    </source>
</evidence>
<feature type="region of interest" description="Disordered" evidence="8">
    <location>
        <begin position="113"/>
        <end position="136"/>
    </location>
</feature>
<dbReference type="Proteomes" id="UP001066276">
    <property type="component" value="Chromosome 10"/>
</dbReference>
<dbReference type="GO" id="GO:0098560">
    <property type="term" value="C:cytoplasmic side of late endosome membrane"/>
    <property type="evidence" value="ECO:0007669"/>
    <property type="project" value="TreeGrafter"/>
</dbReference>
<reference evidence="11" key="1">
    <citation type="journal article" date="2022" name="bioRxiv">
        <title>Sequencing and chromosome-scale assembly of the giantPleurodeles waltlgenome.</title>
        <authorList>
            <person name="Brown T."/>
            <person name="Elewa A."/>
            <person name="Iarovenko S."/>
            <person name="Subramanian E."/>
            <person name="Araus A.J."/>
            <person name="Petzold A."/>
            <person name="Susuki M."/>
            <person name="Suzuki K.-i.T."/>
            <person name="Hayashi T."/>
            <person name="Toyoda A."/>
            <person name="Oliveira C."/>
            <person name="Osipova E."/>
            <person name="Leigh N.D."/>
            <person name="Simon A."/>
            <person name="Yun M.H."/>
        </authorList>
    </citation>
    <scope>NUCLEOTIDE SEQUENCE</scope>
    <source>
        <strain evidence="11">20211129_DDA</strain>
        <tissue evidence="11">Liver</tissue>
    </source>
</reference>
<feature type="domain" description="LITAF" evidence="10">
    <location>
        <begin position="133"/>
        <end position="217"/>
    </location>
</feature>
<keyword evidence="9" id="KW-1133">Transmembrane helix</keyword>
<keyword evidence="7 9" id="KW-0472">Membrane</keyword>
<keyword evidence="5" id="KW-0479">Metal-binding</keyword>
<protein>
    <recommendedName>
        <fullName evidence="10">LITAF domain-containing protein</fullName>
    </recommendedName>
</protein>
<evidence type="ECO:0000256" key="2">
    <source>
        <dbReference type="ARBA" id="ARBA00004414"/>
    </source>
</evidence>
<evidence type="ECO:0000256" key="3">
    <source>
        <dbReference type="ARBA" id="ARBA00004630"/>
    </source>
</evidence>
<evidence type="ECO:0000256" key="1">
    <source>
        <dbReference type="ARBA" id="ARBA00004125"/>
    </source>
</evidence>
<organism evidence="11 12">
    <name type="scientific">Pleurodeles waltl</name>
    <name type="common">Iberian ribbed newt</name>
    <dbReference type="NCBI Taxonomy" id="8319"/>
    <lineage>
        <taxon>Eukaryota</taxon>
        <taxon>Metazoa</taxon>
        <taxon>Chordata</taxon>
        <taxon>Craniata</taxon>
        <taxon>Vertebrata</taxon>
        <taxon>Euteleostomi</taxon>
        <taxon>Amphibia</taxon>
        <taxon>Batrachia</taxon>
        <taxon>Caudata</taxon>
        <taxon>Salamandroidea</taxon>
        <taxon>Salamandridae</taxon>
        <taxon>Pleurodelinae</taxon>
        <taxon>Pleurodeles</taxon>
    </lineage>
</organism>
<evidence type="ECO:0000259" key="10">
    <source>
        <dbReference type="PROSITE" id="PS51837"/>
    </source>
</evidence>
<evidence type="ECO:0000256" key="5">
    <source>
        <dbReference type="ARBA" id="ARBA00022723"/>
    </source>
</evidence>
<dbReference type="PROSITE" id="PS51837">
    <property type="entry name" value="LITAF"/>
    <property type="match status" value="1"/>
</dbReference>
<dbReference type="AlphaFoldDB" id="A0AAV7M409"/>
<feature type="compositionally biased region" description="Basic and acidic residues" evidence="8">
    <location>
        <begin position="117"/>
        <end position="128"/>
    </location>
</feature>
<keyword evidence="9" id="KW-0812">Transmembrane</keyword>
<dbReference type="SMART" id="SM00714">
    <property type="entry name" value="LITAF"/>
    <property type="match status" value="1"/>
</dbReference>